<feature type="compositionally biased region" description="Polar residues" evidence="1">
    <location>
        <begin position="53"/>
        <end position="64"/>
    </location>
</feature>
<gene>
    <name evidence="2" type="ORF">M404DRAFT_35244</name>
</gene>
<evidence type="ECO:0000313" key="2">
    <source>
        <dbReference type="EMBL" id="KIN94268.1"/>
    </source>
</evidence>
<feature type="compositionally biased region" description="Polar residues" evidence="1">
    <location>
        <begin position="117"/>
        <end position="127"/>
    </location>
</feature>
<dbReference type="HOGENOM" id="CLU_036516_2_0_1"/>
<evidence type="ECO:0000256" key="1">
    <source>
        <dbReference type="SAM" id="MobiDB-lite"/>
    </source>
</evidence>
<evidence type="ECO:0000313" key="3">
    <source>
        <dbReference type="Proteomes" id="UP000054217"/>
    </source>
</evidence>
<protein>
    <submittedName>
        <fullName evidence="2">Uncharacterized protein</fullName>
    </submittedName>
</protein>
<dbReference type="Proteomes" id="UP000054217">
    <property type="component" value="Unassembled WGS sequence"/>
</dbReference>
<dbReference type="EMBL" id="KN832106">
    <property type="protein sequence ID" value="KIN94268.1"/>
    <property type="molecule type" value="Genomic_DNA"/>
</dbReference>
<organism evidence="2 3">
    <name type="scientific">Pisolithus tinctorius Marx 270</name>
    <dbReference type="NCBI Taxonomy" id="870435"/>
    <lineage>
        <taxon>Eukaryota</taxon>
        <taxon>Fungi</taxon>
        <taxon>Dikarya</taxon>
        <taxon>Basidiomycota</taxon>
        <taxon>Agaricomycotina</taxon>
        <taxon>Agaricomycetes</taxon>
        <taxon>Agaricomycetidae</taxon>
        <taxon>Boletales</taxon>
        <taxon>Sclerodermatineae</taxon>
        <taxon>Pisolithaceae</taxon>
        <taxon>Pisolithus</taxon>
    </lineage>
</organism>
<feature type="region of interest" description="Disordered" evidence="1">
    <location>
        <begin position="90"/>
        <end position="139"/>
    </location>
</feature>
<reference evidence="3" key="2">
    <citation type="submission" date="2015-01" db="EMBL/GenBank/DDBJ databases">
        <title>Evolutionary Origins and Diversification of the Mycorrhizal Mutualists.</title>
        <authorList>
            <consortium name="DOE Joint Genome Institute"/>
            <consortium name="Mycorrhizal Genomics Consortium"/>
            <person name="Kohler A."/>
            <person name="Kuo A."/>
            <person name="Nagy L.G."/>
            <person name="Floudas D."/>
            <person name="Copeland A."/>
            <person name="Barry K.W."/>
            <person name="Cichocki N."/>
            <person name="Veneault-Fourrey C."/>
            <person name="LaButti K."/>
            <person name="Lindquist E.A."/>
            <person name="Lipzen A."/>
            <person name="Lundell T."/>
            <person name="Morin E."/>
            <person name="Murat C."/>
            <person name="Riley R."/>
            <person name="Ohm R."/>
            <person name="Sun H."/>
            <person name="Tunlid A."/>
            <person name="Henrissat B."/>
            <person name="Grigoriev I.V."/>
            <person name="Hibbett D.S."/>
            <person name="Martin F."/>
        </authorList>
    </citation>
    <scope>NUCLEOTIDE SEQUENCE [LARGE SCALE GENOMIC DNA]</scope>
    <source>
        <strain evidence="3">Marx 270</strain>
    </source>
</reference>
<accession>A0A0C3NFI8</accession>
<proteinExistence type="predicted"/>
<name>A0A0C3NFI8_PISTI</name>
<feature type="region of interest" description="Disordered" evidence="1">
    <location>
        <begin position="43"/>
        <end position="65"/>
    </location>
</feature>
<reference evidence="2 3" key="1">
    <citation type="submission" date="2014-04" db="EMBL/GenBank/DDBJ databases">
        <authorList>
            <consortium name="DOE Joint Genome Institute"/>
            <person name="Kuo A."/>
            <person name="Kohler A."/>
            <person name="Costa M.D."/>
            <person name="Nagy L.G."/>
            <person name="Floudas D."/>
            <person name="Copeland A."/>
            <person name="Barry K.W."/>
            <person name="Cichocki N."/>
            <person name="Veneault-Fourrey C."/>
            <person name="LaButti K."/>
            <person name="Lindquist E.A."/>
            <person name="Lipzen A."/>
            <person name="Lundell T."/>
            <person name="Morin E."/>
            <person name="Murat C."/>
            <person name="Sun H."/>
            <person name="Tunlid A."/>
            <person name="Henrissat B."/>
            <person name="Grigoriev I.V."/>
            <person name="Hibbett D.S."/>
            <person name="Martin F."/>
            <person name="Nordberg H.P."/>
            <person name="Cantor M.N."/>
            <person name="Hua S.X."/>
        </authorList>
    </citation>
    <scope>NUCLEOTIDE SEQUENCE [LARGE SCALE GENOMIC DNA]</scope>
    <source>
        <strain evidence="2 3">Marx 270</strain>
    </source>
</reference>
<keyword evidence="3" id="KW-1185">Reference proteome</keyword>
<dbReference type="InParanoid" id="A0A0C3NFI8"/>
<feature type="compositionally biased region" description="Basic and acidic residues" evidence="1">
    <location>
        <begin position="104"/>
        <end position="116"/>
    </location>
</feature>
<dbReference type="AlphaFoldDB" id="A0A0C3NFI8"/>
<sequence length="284" mass="30968">MDSPCSVNTENNYADLCESLYHPTSNFPELLIPPITIYTSSPPLSTTTGLPDSDTSSLVSQYQVPSPPVTCPLQLHPYQGFSVHHVPAPKARVSQGRESNQQGKGKDKETAGHDTSHGGTQSDSPNAPKSPHLHTAFTSYSKGPGHAALDLLATVTSARDDKLQLPIAASDYLDIVRALDVFHNEDNIDGCSPEQKEEVAIEMEQKAEKQWEVEWQLLKLGMVDQSLLFKEVGARLGTGTHNSTWEVLLQDVSWAGIHKHYHNAIHATDPIPATPFVPVPADQL</sequence>